<dbReference type="Gene3D" id="3.40.50.2000">
    <property type="entry name" value="Glycogen Phosphorylase B"/>
    <property type="match status" value="2"/>
</dbReference>
<dbReference type="CDD" id="cd03784">
    <property type="entry name" value="GT1_Gtf-like"/>
    <property type="match status" value="1"/>
</dbReference>
<dbReference type="EMBL" id="BAAAPM010000005">
    <property type="protein sequence ID" value="GAA1732299.1"/>
    <property type="molecule type" value="Genomic_DNA"/>
</dbReference>
<dbReference type="RefSeq" id="WP_344249238.1">
    <property type="nucleotide sequence ID" value="NZ_BAAAPM010000005.1"/>
</dbReference>
<evidence type="ECO:0000313" key="2">
    <source>
        <dbReference type="EMBL" id="GAA1732299.1"/>
    </source>
</evidence>
<protein>
    <submittedName>
        <fullName evidence="2">Glycosyltransferase</fullName>
    </submittedName>
</protein>
<gene>
    <name evidence="2" type="ORF">GCM10009809_29750</name>
</gene>
<accession>A0ABP4VRC5</accession>
<comment type="caution">
    <text evidence="2">The sequence shown here is derived from an EMBL/GenBank/DDBJ whole genome shotgun (WGS) entry which is preliminary data.</text>
</comment>
<dbReference type="InterPro" id="IPR002213">
    <property type="entry name" value="UDP_glucos_trans"/>
</dbReference>
<sequence>MASILMSAMPFAGHVAPVAAVARELVRRGHDVRVHTGSAYATTFADAGATPVPWRHARDFDERDLAATFPRLRDRKGARQMIANVQALFLGTAAGQCADLHDEFRRRPWDLVAADSLALGARFAAELSRRPRVALSVVPLAIPDRDAPPPFLGLDPLPGPVGRLRDAALWGALEVATTPLRRAYGRARRDAGLGPTPERLDEVWLGGDDVVASGVPALDRRESWPGLARFVGDIAWEPGGAVSPRPARLPDWWHDVRTAEVPVVHVTQGTYNVDPHDLILPSVEALAGRDVLTVVGLAPRTPPLPGPLPANARVATMLPYDELLPRTAVVVTNGGWGGVLAALRHGVPLVVAGGDLDKPEIAARVQRAGAGVNLRTGTPTARQVRDGVGQVLTHGRYAAAAARIGADLRAAGGAPAAADAIERHLP</sequence>
<dbReference type="InterPro" id="IPR050426">
    <property type="entry name" value="Glycosyltransferase_28"/>
</dbReference>
<reference evidence="3" key="1">
    <citation type="journal article" date="2019" name="Int. J. Syst. Evol. Microbiol.">
        <title>The Global Catalogue of Microorganisms (GCM) 10K type strain sequencing project: providing services to taxonomists for standard genome sequencing and annotation.</title>
        <authorList>
            <consortium name="The Broad Institute Genomics Platform"/>
            <consortium name="The Broad Institute Genome Sequencing Center for Infectious Disease"/>
            <person name="Wu L."/>
            <person name="Ma J."/>
        </authorList>
    </citation>
    <scope>NUCLEOTIDE SEQUENCE [LARGE SCALE GENOMIC DNA]</scope>
    <source>
        <strain evidence="3">JCM 15589</strain>
    </source>
</reference>
<evidence type="ECO:0000259" key="1">
    <source>
        <dbReference type="Pfam" id="PF06722"/>
    </source>
</evidence>
<proteinExistence type="predicted"/>
<name>A0ABP4VRC5_9MICO</name>
<dbReference type="SUPFAM" id="SSF53756">
    <property type="entry name" value="UDP-Glycosyltransferase/glycogen phosphorylase"/>
    <property type="match status" value="1"/>
</dbReference>
<dbReference type="InterPro" id="IPR010610">
    <property type="entry name" value="EryCIII-like_C"/>
</dbReference>
<dbReference type="Pfam" id="PF06722">
    <property type="entry name" value="EryCIII-like_C"/>
    <property type="match status" value="1"/>
</dbReference>
<organism evidence="2 3">
    <name type="scientific">Isoptericola hypogeus</name>
    <dbReference type="NCBI Taxonomy" id="300179"/>
    <lineage>
        <taxon>Bacteria</taxon>
        <taxon>Bacillati</taxon>
        <taxon>Actinomycetota</taxon>
        <taxon>Actinomycetes</taxon>
        <taxon>Micrococcales</taxon>
        <taxon>Promicromonosporaceae</taxon>
        <taxon>Isoptericola</taxon>
    </lineage>
</organism>
<feature type="domain" description="Erythromycin biosynthesis protein CIII-like C-terminal" evidence="1">
    <location>
        <begin position="290"/>
        <end position="410"/>
    </location>
</feature>
<dbReference type="Proteomes" id="UP001501138">
    <property type="component" value="Unassembled WGS sequence"/>
</dbReference>
<evidence type="ECO:0000313" key="3">
    <source>
        <dbReference type="Proteomes" id="UP001501138"/>
    </source>
</evidence>
<dbReference type="PANTHER" id="PTHR48050">
    <property type="entry name" value="STEROL 3-BETA-GLUCOSYLTRANSFERASE"/>
    <property type="match status" value="1"/>
</dbReference>
<keyword evidence="3" id="KW-1185">Reference proteome</keyword>
<dbReference type="PANTHER" id="PTHR48050:SF13">
    <property type="entry name" value="STEROL 3-BETA-GLUCOSYLTRANSFERASE UGT80A2"/>
    <property type="match status" value="1"/>
</dbReference>